<evidence type="ECO:0000259" key="3">
    <source>
        <dbReference type="PROSITE" id="PS51755"/>
    </source>
</evidence>
<reference evidence="4 5" key="1">
    <citation type="submission" date="2021-11" db="EMBL/GenBank/DDBJ databases">
        <title>Draft genome sequence of Actinomycetospora sp. SF1 isolated from the rhizosphere soil.</title>
        <authorList>
            <person name="Duangmal K."/>
            <person name="Chantavorakit T."/>
        </authorList>
    </citation>
    <scope>NUCLEOTIDE SEQUENCE [LARGE SCALE GENOMIC DNA]</scope>
    <source>
        <strain evidence="4 5">TBRC 5722</strain>
    </source>
</reference>
<evidence type="ECO:0000256" key="2">
    <source>
        <dbReference type="PROSITE-ProRule" id="PRU01091"/>
    </source>
</evidence>
<feature type="DNA-binding region" description="OmpR/PhoB-type" evidence="2">
    <location>
        <begin position="133"/>
        <end position="230"/>
    </location>
</feature>
<dbReference type="EMBL" id="JAJNDB010000001">
    <property type="protein sequence ID" value="MCD2193652.1"/>
    <property type="molecule type" value="Genomic_DNA"/>
</dbReference>
<dbReference type="SUPFAM" id="SSF46894">
    <property type="entry name" value="C-terminal effector domain of the bipartite response regulators"/>
    <property type="match status" value="1"/>
</dbReference>
<name>A0ABS8P5W7_9PSEU</name>
<keyword evidence="5" id="KW-1185">Reference proteome</keyword>
<sequence>MAWPPVRREPGVELLLVTADPEPSSVLPSLALLPHRLKTVTPKVATALQAGAHDAVLVDARYDLAAARSRCYRLGSRDLGVPLVAILTEGGLVTVSLQWRVDEVLLEDAGAAEIDARLRLLRPSPAPHDNRADGPLERGDLVIDQARYTARLRGRPLELTYKEFELLTFLAQHPGRVFTRPQLLQQIWGYDFFGGARTVDVHVRRLRAKLGSEHEQLISTVRNVGYTFIQPKHGGLDLTPQTDDDP</sequence>
<dbReference type="Pfam" id="PF00486">
    <property type="entry name" value="Trans_reg_C"/>
    <property type="match status" value="1"/>
</dbReference>
<dbReference type="Gene3D" id="1.10.10.10">
    <property type="entry name" value="Winged helix-like DNA-binding domain superfamily/Winged helix DNA-binding domain"/>
    <property type="match status" value="1"/>
</dbReference>
<evidence type="ECO:0000256" key="1">
    <source>
        <dbReference type="ARBA" id="ARBA00023125"/>
    </source>
</evidence>
<dbReference type="InterPro" id="IPR039420">
    <property type="entry name" value="WalR-like"/>
</dbReference>
<organism evidence="4 5">
    <name type="scientific">Actinomycetospora endophytica</name>
    <dbReference type="NCBI Taxonomy" id="2291215"/>
    <lineage>
        <taxon>Bacteria</taxon>
        <taxon>Bacillati</taxon>
        <taxon>Actinomycetota</taxon>
        <taxon>Actinomycetes</taxon>
        <taxon>Pseudonocardiales</taxon>
        <taxon>Pseudonocardiaceae</taxon>
        <taxon>Actinomycetospora</taxon>
    </lineage>
</organism>
<dbReference type="PANTHER" id="PTHR48111:SF16">
    <property type="entry name" value="TRANSCRIPTIONAL REGULATORY PROTEIN GLNR"/>
    <property type="match status" value="1"/>
</dbReference>
<feature type="domain" description="OmpR/PhoB-type" evidence="3">
    <location>
        <begin position="133"/>
        <end position="230"/>
    </location>
</feature>
<gene>
    <name evidence="4" type="ORF">LQ327_09690</name>
</gene>
<proteinExistence type="predicted"/>
<evidence type="ECO:0000313" key="5">
    <source>
        <dbReference type="Proteomes" id="UP001199469"/>
    </source>
</evidence>
<accession>A0ABS8P5W7</accession>
<dbReference type="PANTHER" id="PTHR48111">
    <property type="entry name" value="REGULATOR OF RPOS"/>
    <property type="match status" value="1"/>
</dbReference>
<dbReference type="InterPro" id="IPR036388">
    <property type="entry name" value="WH-like_DNA-bd_sf"/>
</dbReference>
<dbReference type="InterPro" id="IPR016032">
    <property type="entry name" value="Sig_transdc_resp-reg_C-effctor"/>
</dbReference>
<dbReference type="Proteomes" id="UP001199469">
    <property type="component" value="Unassembled WGS sequence"/>
</dbReference>
<evidence type="ECO:0000313" key="4">
    <source>
        <dbReference type="EMBL" id="MCD2193652.1"/>
    </source>
</evidence>
<comment type="caution">
    <text evidence="4">The sequence shown here is derived from an EMBL/GenBank/DDBJ whole genome shotgun (WGS) entry which is preliminary data.</text>
</comment>
<dbReference type="InterPro" id="IPR049170">
    <property type="entry name" value="GlnR_N"/>
</dbReference>
<dbReference type="Gene3D" id="3.40.50.2300">
    <property type="match status" value="1"/>
</dbReference>
<dbReference type="CDD" id="cd00383">
    <property type="entry name" value="trans_reg_C"/>
    <property type="match status" value="1"/>
</dbReference>
<dbReference type="Pfam" id="PF21695">
    <property type="entry name" value="GlnR_1st"/>
    <property type="match status" value="1"/>
</dbReference>
<dbReference type="PROSITE" id="PS51755">
    <property type="entry name" value="OMPR_PHOB"/>
    <property type="match status" value="1"/>
</dbReference>
<dbReference type="InterPro" id="IPR001867">
    <property type="entry name" value="OmpR/PhoB-type_DNA-bd"/>
</dbReference>
<keyword evidence="1 2" id="KW-0238">DNA-binding</keyword>
<protein>
    <submittedName>
        <fullName evidence="4">Response regulator transcription factor</fullName>
    </submittedName>
</protein>
<dbReference type="SMART" id="SM00862">
    <property type="entry name" value="Trans_reg_C"/>
    <property type="match status" value="1"/>
</dbReference>